<evidence type="ECO:0000313" key="2">
    <source>
        <dbReference type="Proteomes" id="UP000250079"/>
    </source>
</evidence>
<evidence type="ECO:0008006" key="3">
    <source>
        <dbReference type="Google" id="ProtNLM"/>
    </source>
</evidence>
<dbReference type="EMBL" id="CP018632">
    <property type="protein sequence ID" value="ASJ73268.1"/>
    <property type="molecule type" value="Genomic_DNA"/>
</dbReference>
<evidence type="ECO:0000313" key="1">
    <source>
        <dbReference type="EMBL" id="ASJ73268.1"/>
    </source>
</evidence>
<dbReference type="AlphaFoldDB" id="A0A2Z2NU59"/>
<dbReference type="Proteomes" id="UP000250079">
    <property type="component" value="Chromosome"/>
</dbReference>
<keyword evidence="2" id="KW-1185">Reference proteome</keyword>
<sequence length="590" mass="66045">MPIEPFDKHYSRTLDSLKSLPSTIADVWLFEPRPARLAVERSLAETGRTLRIHSAYKCLLHSVLEQDLFVDAIAVTIRYPVVEHDEPLRFRLECYPLQDLFSHIDIQFLAVDHCGDSLPAYQLSIRTETEQFELSIAVPVRWKAHPAGRQLLVASGWMQSSDGQSVPMVTDYEQLYDDICAYLQVMPMTPMHPSEPGGPFFDQLDVCVTAPFQDEPMPVGNEAISLAEALHEEIYFTAIEIFQQRLGLPPMSRELKPGQVVPRISRGETVSLSIRANQARLAVDRDQAGCPVLSQATHWLYPSQVKSCLNQIDGQPILAMSRQGRVVEGRIVRNGVLPEQAMLAISGAQHANESSGVIGALRAALDLQQTGKLAFTVCPVENVDGYALYHSLCLENANHMHHAARYSAGGNDLTHGEGMFESAIRHNAYDLLPARVHVNLHGYPAHEWTRPLSGYVPQGFSRWTIPKGFFLICDYADESQLTLATQVLDAALEALYEFPEMMAVNRRMLRSYESVVGSLDFELYRDCIPYTLTQRPREPYSISLITEAPDESIYGEDFRIAHEAQYRVIMAVAELLASQVIPPIDDAGWA</sequence>
<reference evidence="1 2" key="1">
    <citation type="submission" date="2016-12" db="EMBL/GenBank/DDBJ databases">
        <authorList>
            <person name="Song W.-J."/>
            <person name="Kurnit D.M."/>
        </authorList>
    </citation>
    <scope>NUCLEOTIDE SEQUENCE [LARGE SCALE GENOMIC DNA]</scope>
    <source>
        <strain evidence="1 2">IMCC3135</strain>
    </source>
</reference>
<protein>
    <recommendedName>
        <fullName evidence="3">Peptidase M14 carboxypeptidase A domain-containing protein</fullName>
    </recommendedName>
</protein>
<dbReference type="RefSeq" id="WP_088918487.1">
    <property type="nucleotide sequence ID" value="NZ_CP018632.1"/>
</dbReference>
<name>A0A2Z2NU59_9GAMM</name>
<dbReference type="SUPFAM" id="SSF53187">
    <property type="entry name" value="Zn-dependent exopeptidases"/>
    <property type="match status" value="1"/>
</dbReference>
<dbReference type="Gene3D" id="3.40.630.10">
    <property type="entry name" value="Zn peptidases"/>
    <property type="match status" value="1"/>
</dbReference>
<dbReference type="KEGG" id="gai:IMCC3135_15930"/>
<organism evidence="1 2">
    <name type="scientific">Granulosicoccus antarcticus IMCC3135</name>
    <dbReference type="NCBI Taxonomy" id="1192854"/>
    <lineage>
        <taxon>Bacteria</taxon>
        <taxon>Pseudomonadati</taxon>
        <taxon>Pseudomonadota</taxon>
        <taxon>Gammaproteobacteria</taxon>
        <taxon>Chromatiales</taxon>
        <taxon>Granulosicoccaceae</taxon>
        <taxon>Granulosicoccus</taxon>
    </lineage>
</organism>
<dbReference type="OrthoDB" id="5290048at2"/>
<proteinExistence type="predicted"/>
<accession>A0A2Z2NU59</accession>
<gene>
    <name evidence="1" type="ORF">IMCC3135_15930</name>
</gene>